<dbReference type="PATRIC" id="fig|1702221.3.peg.2647"/>
<keyword evidence="5 9" id="KW-0547">Nucleotide-binding</keyword>
<dbReference type="Gene3D" id="3.30.230.10">
    <property type="match status" value="1"/>
</dbReference>
<dbReference type="PIRSF" id="PIRSF010376">
    <property type="entry name" value="IspE"/>
    <property type="match status" value="1"/>
</dbReference>
<sequence>MKIYANAKVNLALDVVRRRADGYHELDMVMAPLSLKDTIDITPNGADTDRITCDAPLPETNTVTKAMAILREEASCQGRTIGGYDIHITKRIPEQAGLAGGSADAAAVIKAVNRLEGLGLGEERLYELGTRVGADVPFCIAGRTSRVRGIGELIRPIDTDWGFDLLLVKPEAGVSTPEAFARWEETETGLHDIDLVEEALHKHNAELLLSTMVNSLEPAAMALVPELEQLREEMTELGLVRVMMTGSGSAMMGFSVDQEVLENAALMLRHRHPFVQVVHAGAPAESGSAGSGRESS</sequence>
<dbReference type="PANTHER" id="PTHR43527">
    <property type="entry name" value="4-DIPHOSPHOCYTIDYL-2-C-METHYL-D-ERYTHRITOL KINASE, CHLOROPLASTIC"/>
    <property type="match status" value="1"/>
</dbReference>
<dbReference type="Pfam" id="PF00288">
    <property type="entry name" value="GHMP_kinases_N"/>
    <property type="match status" value="1"/>
</dbReference>
<organism evidence="12 13">
    <name type="scientific">Faecalibaculum rodentium</name>
    <dbReference type="NCBI Taxonomy" id="1702221"/>
    <lineage>
        <taxon>Bacteria</taxon>
        <taxon>Bacillati</taxon>
        <taxon>Bacillota</taxon>
        <taxon>Erysipelotrichia</taxon>
        <taxon>Erysipelotrichales</taxon>
        <taxon>Erysipelotrichaceae</taxon>
        <taxon>Faecalibaculum</taxon>
    </lineage>
</organism>
<evidence type="ECO:0000313" key="13">
    <source>
        <dbReference type="Proteomes" id="UP000069771"/>
    </source>
</evidence>
<feature type="active site" evidence="9">
    <location>
        <position position="135"/>
    </location>
</feature>
<keyword evidence="13" id="KW-1185">Reference proteome</keyword>
<dbReference type="GO" id="GO:0019288">
    <property type="term" value="P:isopentenyl diphosphate biosynthetic process, methylerythritol 4-phosphate pathway"/>
    <property type="evidence" value="ECO:0007669"/>
    <property type="project" value="UniProtKB-UniRule"/>
</dbReference>
<dbReference type="PANTHER" id="PTHR43527:SF2">
    <property type="entry name" value="4-DIPHOSPHOCYTIDYL-2-C-METHYL-D-ERYTHRITOL KINASE, CHLOROPLASTIC"/>
    <property type="match status" value="1"/>
</dbReference>
<evidence type="ECO:0000259" key="10">
    <source>
        <dbReference type="Pfam" id="PF00288"/>
    </source>
</evidence>
<reference evidence="12 13" key="1">
    <citation type="journal article" date="2016" name="Gut Pathog.">
        <title>Whole genome sequencing of "Faecalibaculum rodentium" ALO17, isolated from C57BL/6J laboratory mouse feces.</title>
        <authorList>
            <person name="Lim S."/>
            <person name="Chang D.H."/>
            <person name="Ahn S."/>
            <person name="Kim B.C."/>
        </authorList>
    </citation>
    <scope>NUCLEOTIDE SEQUENCE [LARGE SCALE GENOMIC DNA]</scope>
    <source>
        <strain evidence="12 13">Alo17</strain>
    </source>
</reference>
<feature type="active site" evidence="9">
    <location>
        <position position="8"/>
    </location>
</feature>
<dbReference type="InterPro" id="IPR006204">
    <property type="entry name" value="GHMP_kinase_N_dom"/>
</dbReference>
<evidence type="ECO:0000256" key="2">
    <source>
        <dbReference type="ARBA" id="ARBA00012052"/>
    </source>
</evidence>
<evidence type="ECO:0000256" key="7">
    <source>
        <dbReference type="ARBA" id="ARBA00022840"/>
    </source>
</evidence>
<protein>
    <recommendedName>
        <fullName evidence="3 9">4-diphosphocytidyl-2-C-methyl-D-erythritol kinase</fullName>
        <shortName evidence="9">CMK</shortName>
        <ecNumber evidence="2 9">2.7.1.148</ecNumber>
    </recommendedName>
    <alternativeName>
        <fullName evidence="8 9">4-(cytidine-5'-diphospho)-2-C-methyl-D-erythritol kinase</fullName>
    </alternativeName>
</protein>
<keyword evidence="6 9" id="KW-0418">Kinase</keyword>
<keyword evidence="9" id="KW-0414">Isoprene biosynthesis</keyword>
<dbReference type="AlphaFoldDB" id="A0A140DYX5"/>
<dbReference type="EMBL" id="CP011391">
    <property type="protein sequence ID" value="AMK55852.1"/>
    <property type="molecule type" value="Genomic_DNA"/>
</dbReference>
<dbReference type="InterPro" id="IPR020568">
    <property type="entry name" value="Ribosomal_Su5_D2-typ_SF"/>
</dbReference>
<evidence type="ECO:0000256" key="6">
    <source>
        <dbReference type="ARBA" id="ARBA00022777"/>
    </source>
</evidence>
<dbReference type="InterPro" id="IPR004424">
    <property type="entry name" value="IspE"/>
</dbReference>
<dbReference type="InterPro" id="IPR014721">
    <property type="entry name" value="Ribsml_uS5_D2-typ_fold_subgr"/>
</dbReference>
<gene>
    <name evidence="9" type="primary">ispE</name>
    <name evidence="12" type="ORF">AALO17_27180</name>
</gene>
<name>A0A140DYX5_9FIRM</name>
<evidence type="ECO:0000259" key="11">
    <source>
        <dbReference type="Pfam" id="PF08544"/>
    </source>
</evidence>
<comment type="function">
    <text evidence="9">Catalyzes the phosphorylation of the position 2 hydroxy group of 4-diphosphocytidyl-2C-methyl-D-erythritol.</text>
</comment>
<evidence type="ECO:0000256" key="5">
    <source>
        <dbReference type="ARBA" id="ARBA00022741"/>
    </source>
</evidence>
<feature type="domain" description="GHMP kinase C-terminal" evidence="11">
    <location>
        <begin position="198"/>
        <end position="269"/>
    </location>
</feature>
<dbReference type="OrthoDB" id="9809438at2"/>
<dbReference type="NCBIfam" id="TIGR00154">
    <property type="entry name" value="ispE"/>
    <property type="match status" value="1"/>
</dbReference>
<dbReference type="GO" id="GO:0050515">
    <property type="term" value="F:4-(cytidine 5'-diphospho)-2-C-methyl-D-erythritol kinase activity"/>
    <property type="evidence" value="ECO:0007669"/>
    <property type="project" value="UniProtKB-UniRule"/>
</dbReference>
<accession>A0A140DYX5</accession>
<dbReference type="EC" id="2.7.1.148" evidence="2 9"/>
<keyword evidence="4 9" id="KW-0808">Transferase</keyword>
<dbReference type="GO" id="GO:0016114">
    <property type="term" value="P:terpenoid biosynthetic process"/>
    <property type="evidence" value="ECO:0007669"/>
    <property type="project" value="UniProtKB-UniRule"/>
</dbReference>
<dbReference type="GO" id="GO:0005524">
    <property type="term" value="F:ATP binding"/>
    <property type="evidence" value="ECO:0007669"/>
    <property type="project" value="UniProtKB-UniRule"/>
</dbReference>
<dbReference type="Gene3D" id="3.30.70.890">
    <property type="entry name" value="GHMP kinase, C-terminal domain"/>
    <property type="match status" value="1"/>
</dbReference>
<comment type="similarity">
    <text evidence="1 9">Belongs to the GHMP kinase family. IspE subfamily.</text>
</comment>
<dbReference type="InterPro" id="IPR036554">
    <property type="entry name" value="GHMP_kinase_C_sf"/>
</dbReference>
<dbReference type="SUPFAM" id="SSF55060">
    <property type="entry name" value="GHMP Kinase, C-terminal domain"/>
    <property type="match status" value="1"/>
</dbReference>
<comment type="pathway">
    <text evidence="9">Isoprenoid biosynthesis; isopentenyl diphosphate biosynthesis via DXP pathway; isopentenyl diphosphate from 1-deoxy-D-xylulose 5-phosphate: step 3/6.</text>
</comment>
<evidence type="ECO:0000256" key="1">
    <source>
        <dbReference type="ARBA" id="ARBA00009684"/>
    </source>
</evidence>
<dbReference type="STRING" id="1702221.AALO17_27180"/>
<evidence type="ECO:0000256" key="4">
    <source>
        <dbReference type="ARBA" id="ARBA00022679"/>
    </source>
</evidence>
<dbReference type="InterPro" id="IPR013750">
    <property type="entry name" value="GHMP_kinase_C_dom"/>
</dbReference>
<evidence type="ECO:0000256" key="8">
    <source>
        <dbReference type="ARBA" id="ARBA00032554"/>
    </source>
</evidence>
<dbReference type="Proteomes" id="UP000069771">
    <property type="component" value="Chromosome"/>
</dbReference>
<evidence type="ECO:0000256" key="9">
    <source>
        <dbReference type="HAMAP-Rule" id="MF_00061"/>
    </source>
</evidence>
<dbReference type="UniPathway" id="UPA00056">
    <property type="reaction ID" value="UER00094"/>
</dbReference>
<feature type="binding site" evidence="9">
    <location>
        <begin position="93"/>
        <end position="103"/>
    </location>
    <ligand>
        <name>ATP</name>
        <dbReference type="ChEBI" id="CHEBI:30616"/>
    </ligand>
</feature>
<keyword evidence="7 9" id="KW-0067">ATP-binding</keyword>
<feature type="domain" description="GHMP kinase N-terminal" evidence="10">
    <location>
        <begin position="61"/>
        <end position="142"/>
    </location>
</feature>
<evidence type="ECO:0000256" key="3">
    <source>
        <dbReference type="ARBA" id="ARBA00017473"/>
    </source>
</evidence>
<evidence type="ECO:0000313" key="12">
    <source>
        <dbReference type="EMBL" id="AMK55852.1"/>
    </source>
</evidence>
<dbReference type="GeneID" id="78479186"/>
<dbReference type="KEGG" id="fro:AALO17_27180"/>
<comment type="catalytic activity">
    <reaction evidence="9">
        <text>4-CDP-2-C-methyl-D-erythritol + ATP = 4-CDP-2-C-methyl-D-erythritol 2-phosphate + ADP + H(+)</text>
        <dbReference type="Rhea" id="RHEA:18437"/>
        <dbReference type="ChEBI" id="CHEBI:15378"/>
        <dbReference type="ChEBI" id="CHEBI:30616"/>
        <dbReference type="ChEBI" id="CHEBI:57823"/>
        <dbReference type="ChEBI" id="CHEBI:57919"/>
        <dbReference type="ChEBI" id="CHEBI:456216"/>
        <dbReference type="EC" id="2.7.1.148"/>
    </reaction>
</comment>
<proteinExistence type="inferred from homology"/>
<dbReference type="RefSeq" id="WP_067559878.1">
    <property type="nucleotide sequence ID" value="NZ_CAMTMS010000058.1"/>
</dbReference>
<dbReference type="HAMAP" id="MF_00061">
    <property type="entry name" value="IspE"/>
    <property type="match status" value="1"/>
</dbReference>
<dbReference type="SUPFAM" id="SSF54211">
    <property type="entry name" value="Ribosomal protein S5 domain 2-like"/>
    <property type="match status" value="1"/>
</dbReference>
<dbReference type="Pfam" id="PF08544">
    <property type="entry name" value="GHMP_kinases_C"/>
    <property type="match status" value="1"/>
</dbReference>